<evidence type="ECO:0000313" key="3">
    <source>
        <dbReference type="Proteomes" id="UP001574673"/>
    </source>
</evidence>
<keyword evidence="1" id="KW-1133">Transmembrane helix</keyword>
<evidence type="ECO:0000256" key="1">
    <source>
        <dbReference type="SAM" id="Phobius"/>
    </source>
</evidence>
<gene>
    <name evidence="2" type="ORF">ABCS64_05415</name>
</gene>
<comment type="caution">
    <text evidence="2">The sequence shown here is derived from an EMBL/GenBank/DDBJ whole genome shotgun (WGS) entry which is preliminary data.</text>
</comment>
<keyword evidence="3" id="KW-1185">Reference proteome</keyword>
<keyword evidence="1" id="KW-0812">Transmembrane</keyword>
<dbReference type="NCBIfam" id="NF006749">
    <property type="entry name" value="PRK09272.1-2"/>
    <property type="match status" value="1"/>
</dbReference>
<keyword evidence="1" id="KW-0472">Membrane</keyword>
<sequence>MGYYIVKIFISALLIVAISEIAKRHSALAALLAALPVTTLLAFIWMYLETGKTEPIAALSGQVFWLVIPSLALFLSLPVFLSRGWGFWPSLLASCALTSGTYLLMLPLLHRLGIAL</sequence>
<proteinExistence type="predicted"/>
<feature type="transmembrane region" description="Helical" evidence="1">
    <location>
        <begin position="29"/>
        <end position="48"/>
    </location>
</feature>
<dbReference type="RefSeq" id="WP_418890879.1">
    <property type="nucleotide sequence ID" value="NZ_JBEUWX010000002.1"/>
</dbReference>
<protein>
    <submittedName>
        <fullName evidence="2">DUF3147 family protein</fullName>
    </submittedName>
</protein>
<dbReference type="Proteomes" id="UP001574673">
    <property type="component" value="Unassembled WGS sequence"/>
</dbReference>
<accession>A0ABV4UEI8</accession>
<dbReference type="EMBL" id="JBEUWX010000002">
    <property type="protein sequence ID" value="MFA9949771.1"/>
    <property type="molecule type" value="Genomic_DNA"/>
</dbReference>
<organism evidence="2 3">
    <name type="scientific">Dentiradicibacter hellwigii</name>
    <dbReference type="NCBI Taxonomy" id="3149053"/>
    <lineage>
        <taxon>Bacteria</taxon>
        <taxon>Pseudomonadati</taxon>
        <taxon>Pseudomonadota</taxon>
        <taxon>Betaproteobacteria</taxon>
        <taxon>Rhodocyclales</taxon>
        <taxon>Rhodocyclaceae</taxon>
        <taxon>Dentiradicibacter</taxon>
    </lineage>
</organism>
<evidence type="ECO:0000313" key="2">
    <source>
        <dbReference type="EMBL" id="MFA9949771.1"/>
    </source>
</evidence>
<name>A0ABV4UEI8_9RHOO</name>
<feature type="transmembrane region" description="Helical" evidence="1">
    <location>
        <begin position="60"/>
        <end position="81"/>
    </location>
</feature>
<reference evidence="3" key="1">
    <citation type="submission" date="2024-06" db="EMBL/GenBank/DDBJ databases">
        <title>Radixoralia hellwigii gen. nov., sp nov., isolated from a root canal in the human oral cavity.</title>
        <authorList>
            <person name="Bartsch S."/>
            <person name="Wittmer A."/>
            <person name="Schulz A.-K."/>
            <person name="Neumann-Schaal M."/>
            <person name="Wolf J."/>
            <person name="Gronow S."/>
            <person name="Tennert C."/>
            <person name="Haecker G."/>
            <person name="Cieplik F."/>
            <person name="Al-Ahmad A."/>
        </authorList>
    </citation>
    <scope>NUCLEOTIDE SEQUENCE [LARGE SCALE GENOMIC DNA]</scope>
    <source>
        <strain evidence="3">Wk13</strain>
    </source>
</reference>
<feature type="transmembrane region" description="Helical" evidence="1">
    <location>
        <begin position="87"/>
        <end position="109"/>
    </location>
</feature>
<dbReference type="InterPro" id="IPR058117">
    <property type="entry name" value="BV97_02767-like"/>
</dbReference>